<evidence type="ECO:0000256" key="1">
    <source>
        <dbReference type="ARBA" id="ARBA00001947"/>
    </source>
</evidence>
<dbReference type="GO" id="GO:0008198">
    <property type="term" value="F:ferrous iron binding"/>
    <property type="evidence" value="ECO:0007669"/>
    <property type="project" value="InterPro"/>
</dbReference>
<evidence type="ECO:0000256" key="2">
    <source>
        <dbReference type="ARBA" id="ARBA00007581"/>
    </source>
</evidence>
<dbReference type="HOGENOM" id="CLU_046582_2_1_5"/>
<dbReference type="PANTHER" id="PTHR30096">
    <property type="entry name" value="4,5-DOPA DIOXYGENASE EXTRADIOL-LIKE PROTEIN"/>
    <property type="match status" value="1"/>
</dbReference>
<dbReference type="AlphaFoldDB" id="F2IYG9"/>
<evidence type="ECO:0000256" key="4">
    <source>
        <dbReference type="ARBA" id="ARBA00022833"/>
    </source>
</evidence>
<feature type="domain" description="Extradiol ring-cleavage dioxygenase class III enzyme subunit B" evidence="6">
    <location>
        <begin position="40"/>
        <end position="261"/>
    </location>
</feature>
<dbReference type="InterPro" id="IPR004183">
    <property type="entry name" value="Xdiol_dOase_suB"/>
</dbReference>
<comment type="cofactor">
    <cofactor evidence="1">
        <name>Zn(2+)</name>
        <dbReference type="ChEBI" id="CHEBI:29105"/>
    </cofactor>
</comment>
<evidence type="ECO:0000259" key="6">
    <source>
        <dbReference type="Pfam" id="PF02900"/>
    </source>
</evidence>
<dbReference type="KEGG" id="pgv:SL003B_0043"/>
<gene>
    <name evidence="7" type="ordered locus">SL003B_0043</name>
</gene>
<dbReference type="STRING" id="991905.SL003B_0043"/>
<keyword evidence="3" id="KW-0479">Metal-binding</keyword>
<keyword evidence="8" id="KW-1185">Reference proteome</keyword>
<dbReference type="GO" id="GO:0016702">
    <property type="term" value="F:oxidoreductase activity, acting on single donors with incorporation of molecular oxygen, incorporation of two atoms of oxygen"/>
    <property type="evidence" value="ECO:0007669"/>
    <property type="project" value="UniProtKB-ARBA"/>
</dbReference>
<dbReference type="Pfam" id="PF02900">
    <property type="entry name" value="LigB"/>
    <property type="match status" value="1"/>
</dbReference>
<dbReference type="GO" id="GO:0008270">
    <property type="term" value="F:zinc ion binding"/>
    <property type="evidence" value="ECO:0007669"/>
    <property type="project" value="InterPro"/>
</dbReference>
<dbReference type="RefSeq" id="WP_013650806.1">
    <property type="nucleotide sequence ID" value="NC_015259.1"/>
</dbReference>
<evidence type="ECO:0000313" key="7">
    <source>
        <dbReference type="EMBL" id="ADZ68482.1"/>
    </source>
</evidence>
<dbReference type="EMBL" id="CP002568">
    <property type="protein sequence ID" value="ADZ68482.1"/>
    <property type="molecule type" value="Genomic_DNA"/>
</dbReference>
<evidence type="ECO:0000256" key="5">
    <source>
        <dbReference type="ARBA" id="ARBA00023002"/>
    </source>
</evidence>
<evidence type="ECO:0000313" key="8">
    <source>
        <dbReference type="Proteomes" id="UP000008130"/>
    </source>
</evidence>
<comment type="similarity">
    <text evidence="2">Belongs to the DODA-type extradiol aromatic ring-opening dioxygenase family.</text>
</comment>
<dbReference type="PATRIC" id="fig|991905.3.peg.46"/>
<dbReference type="CDD" id="cd07363">
    <property type="entry name" value="45_DOPA_Dioxygenase"/>
    <property type="match status" value="1"/>
</dbReference>
<accession>F2IYG9</accession>
<keyword evidence="5" id="KW-0560">Oxidoreductase</keyword>
<keyword evidence="4" id="KW-0862">Zinc</keyword>
<protein>
    <submittedName>
        <fullName evidence="7">Catalytic LigB subunit of aromatic ring-opening dioxygenase superfamily</fullName>
    </submittedName>
</protein>
<dbReference type="eggNOG" id="COG3384">
    <property type="taxonomic scope" value="Bacteria"/>
</dbReference>
<dbReference type="Proteomes" id="UP000008130">
    <property type="component" value="Chromosome"/>
</dbReference>
<keyword evidence="7" id="KW-0223">Dioxygenase</keyword>
<reference evidence="7 8" key="1">
    <citation type="journal article" date="2011" name="J. Bacteriol.">
        <title>Complete genome sequence of Polymorphum gilvum SL003B-26A1T, a crude oil-degrading bacterium from oil-polluted saline soil.</title>
        <authorList>
            <person name="Li S.G."/>
            <person name="Tang Y.Q."/>
            <person name="Nie Y."/>
            <person name="Cai M."/>
            <person name="Wu X.L."/>
        </authorList>
    </citation>
    <scope>NUCLEOTIDE SEQUENCE [LARGE SCALE GENOMIC DNA]</scope>
    <source>
        <strain evidence="8">LMG 25793 / CGMCC 1.9160 / SL003B-26A1</strain>
    </source>
</reference>
<organism evidence="7 8">
    <name type="scientific">Polymorphum gilvum (strain LMG 25793 / CGMCC 1.9160 / SL003B-26A1)</name>
    <dbReference type="NCBI Taxonomy" id="991905"/>
    <lineage>
        <taxon>Bacteria</taxon>
        <taxon>Pseudomonadati</taxon>
        <taxon>Pseudomonadota</taxon>
        <taxon>Alphaproteobacteria</taxon>
        <taxon>Rhodobacterales</taxon>
        <taxon>Paracoccaceae</taxon>
        <taxon>Polymorphum</taxon>
    </lineage>
</organism>
<evidence type="ECO:0000256" key="3">
    <source>
        <dbReference type="ARBA" id="ARBA00022723"/>
    </source>
</evidence>
<dbReference type="SUPFAM" id="SSF53213">
    <property type="entry name" value="LigB-like"/>
    <property type="match status" value="1"/>
</dbReference>
<dbReference type="PIRSF" id="PIRSF006157">
    <property type="entry name" value="Doxgns_DODA"/>
    <property type="match status" value="1"/>
</dbReference>
<dbReference type="PANTHER" id="PTHR30096:SF0">
    <property type="entry name" value="4,5-DOPA DIOXYGENASE EXTRADIOL-LIKE PROTEIN"/>
    <property type="match status" value="1"/>
</dbReference>
<dbReference type="Gene3D" id="3.40.830.10">
    <property type="entry name" value="LigB-like"/>
    <property type="match status" value="1"/>
</dbReference>
<proteinExistence type="inferred from homology"/>
<sequence length="268" mass="29089">MTADPDRLVPPLFLAHGSPMLAITDMPARRFLGDLGRSLPRPRGIVILSPHWETDGLRVSAPGPLRTIHDFGNFPRALFEIQYPASAPRDLVAEVVGLFDQAGLNPRLDDGWGLDHGAWVPLSLLYPDADVPVVAVSLPLQAGPRDVLALGRALEPLTRRGVLVVGSGSTTHNLRTLQPSGTPTAGWAQDFDRWLEEGIAAGDVDRLARLDDAPHFRLAHPTEEHLLPVFFPLGAAGADAAGELLHRSYDRGTLSMTYYRFVVPETVS</sequence>
<dbReference type="OrthoDB" id="9790889at2"/>
<dbReference type="InterPro" id="IPR014436">
    <property type="entry name" value="Extradiol_dOase_DODA"/>
</dbReference>
<name>F2IYG9_POLGS</name>